<name>A0A4R4VKD3_9ACTN</name>
<keyword evidence="4" id="KW-0408">Iron</keyword>
<dbReference type="SUPFAM" id="SSF51905">
    <property type="entry name" value="FAD/NAD(P)-binding domain"/>
    <property type="match status" value="1"/>
</dbReference>
<protein>
    <submittedName>
        <fullName evidence="6">FAD-dependent oxidoreductase</fullName>
    </submittedName>
</protein>
<dbReference type="GO" id="GO:0016491">
    <property type="term" value="F:oxidoreductase activity"/>
    <property type="evidence" value="ECO:0007669"/>
    <property type="project" value="UniProtKB-KW"/>
</dbReference>
<accession>A0A4R4VKD3</accession>
<dbReference type="GO" id="GO:0046872">
    <property type="term" value="F:metal ion binding"/>
    <property type="evidence" value="ECO:0007669"/>
    <property type="project" value="UniProtKB-KW"/>
</dbReference>
<evidence type="ECO:0000256" key="1">
    <source>
        <dbReference type="ARBA" id="ARBA00022485"/>
    </source>
</evidence>
<dbReference type="PANTHER" id="PTHR43498">
    <property type="entry name" value="FERREDOXIN:COB-COM HETERODISULFIDE REDUCTASE SUBUNIT A"/>
    <property type="match status" value="1"/>
</dbReference>
<keyword evidence="7" id="KW-1185">Reference proteome</keyword>
<dbReference type="InterPro" id="IPR036188">
    <property type="entry name" value="FAD/NAD-bd_sf"/>
</dbReference>
<proteinExistence type="predicted"/>
<dbReference type="PANTHER" id="PTHR43498:SF1">
    <property type="entry name" value="COB--COM HETERODISULFIDE REDUCTASE IRON-SULFUR SUBUNIT A"/>
    <property type="match status" value="1"/>
</dbReference>
<dbReference type="AlphaFoldDB" id="A0A4R4VKD3"/>
<dbReference type="GO" id="GO:0051539">
    <property type="term" value="F:4 iron, 4 sulfur cluster binding"/>
    <property type="evidence" value="ECO:0007669"/>
    <property type="project" value="UniProtKB-KW"/>
</dbReference>
<evidence type="ECO:0000256" key="5">
    <source>
        <dbReference type="ARBA" id="ARBA00023014"/>
    </source>
</evidence>
<sequence length="410" mass="43001">MNVLWEGDVIVAGGGSAGCAAAVAAARSGARCLLVESAGYLGGTGAAVLDTFYGFYAPGPGSPRVVGGIGWEVCERLFATGSAFERPNTYGAGTGVTYEPEALKVVWDELTAGVTVLLHARVCGAGDEVETVAGRFRVRAPVVVDATGDAEIAWRAGAAVERPGMRLQPMTTTFRLGGVDLSATSATSAAELRALMEEAGDAYELPRRDGSVHRTVHDGIVHTNLTRVSGLDPTDPMELSRAEREGRRQASAYVRFLREKVPGYGSAVLLGTSVRIGVRESRRLKGRYVLTREDVLAGRDHPDTIARCGAPIEDHDAGAGTRWEYVRGHGTYGIPYRCLLPAEAPGLIVAGRSLSATHDAHASARSMGQCMAMGEAAGTAAALAVESSREPADVDVDVLRGRLRANGAIL</sequence>
<comment type="caution">
    <text evidence="6">The sequence shown here is derived from an EMBL/GenBank/DDBJ whole genome shotgun (WGS) entry which is preliminary data.</text>
</comment>
<keyword evidence="5" id="KW-0411">Iron-sulfur</keyword>
<evidence type="ECO:0000313" key="7">
    <source>
        <dbReference type="Proteomes" id="UP000295258"/>
    </source>
</evidence>
<keyword evidence="2" id="KW-0479">Metal-binding</keyword>
<dbReference type="RefSeq" id="WP_132597222.1">
    <property type="nucleotide sequence ID" value="NZ_SMKO01000061.1"/>
</dbReference>
<dbReference type="EMBL" id="SMKO01000061">
    <property type="protein sequence ID" value="TDD02744.1"/>
    <property type="molecule type" value="Genomic_DNA"/>
</dbReference>
<dbReference type="InterPro" id="IPR039650">
    <property type="entry name" value="HdrA-like"/>
</dbReference>
<evidence type="ECO:0000256" key="3">
    <source>
        <dbReference type="ARBA" id="ARBA00023002"/>
    </source>
</evidence>
<evidence type="ECO:0000256" key="2">
    <source>
        <dbReference type="ARBA" id="ARBA00022723"/>
    </source>
</evidence>
<keyword evidence="3" id="KW-0560">Oxidoreductase</keyword>
<dbReference type="Gene3D" id="3.50.50.60">
    <property type="entry name" value="FAD/NAD(P)-binding domain"/>
    <property type="match status" value="1"/>
</dbReference>
<dbReference type="Pfam" id="PF12831">
    <property type="entry name" value="FAD_oxidored"/>
    <property type="match status" value="1"/>
</dbReference>
<keyword evidence="1" id="KW-0004">4Fe-4S</keyword>
<organism evidence="6 7">
    <name type="scientific">Nonomuraea deserti</name>
    <dbReference type="NCBI Taxonomy" id="1848322"/>
    <lineage>
        <taxon>Bacteria</taxon>
        <taxon>Bacillati</taxon>
        <taxon>Actinomycetota</taxon>
        <taxon>Actinomycetes</taxon>
        <taxon>Streptosporangiales</taxon>
        <taxon>Streptosporangiaceae</taxon>
        <taxon>Nonomuraea</taxon>
    </lineage>
</organism>
<dbReference type="Proteomes" id="UP000295258">
    <property type="component" value="Unassembled WGS sequence"/>
</dbReference>
<dbReference type="PRINTS" id="PR00411">
    <property type="entry name" value="PNDRDTASEI"/>
</dbReference>
<reference evidence="6 7" key="1">
    <citation type="submission" date="2019-03" db="EMBL/GenBank/DDBJ databases">
        <title>Draft genome sequences of novel Actinobacteria.</title>
        <authorList>
            <person name="Sahin N."/>
            <person name="Ay H."/>
            <person name="Saygin H."/>
        </authorList>
    </citation>
    <scope>NUCLEOTIDE SEQUENCE [LARGE SCALE GENOMIC DNA]</scope>
    <source>
        <strain evidence="6 7">KC310</strain>
    </source>
</reference>
<evidence type="ECO:0000256" key="4">
    <source>
        <dbReference type="ARBA" id="ARBA00023004"/>
    </source>
</evidence>
<evidence type="ECO:0000313" key="6">
    <source>
        <dbReference type="EMBL" id="TDD02744.1"/>
    </source>
</evidence>
<gene>
    <name evidence="6" type="ORF">E1292_22635</name>
</gene>